<name>A0ABT2UP26_9BACL</name>
<protein>
    <submittedName>
        <fullName evidence="2">GNAT family N-acetyltransferase</fullName>
        <ecNumber evidence="2">2.3.1.-</ecNumber>
    </submittedName>
</protein>
<dbReference type="RefSeq" id="WP_262687222.1">
    <property type="nucleotide sequence ID" value="NZ_JAOQIO010000103.1"/>
</dbReference>
<keyword evidence="3" id="KW-1185">Reference proteome</keyword>
<dbReference type="GO" id="GO:0016746">
    <property type="term" value="F:acyltransferase activity"/>
    <property type="evidence" value="ECO:0007669"/>
    <property type="project" value="UniProtKB-KW"/>
</dbReference>
<dbReference type="Pfam" id="PF00583">
    <property type="entry name" value="Acetyltransf_1"/>
    <property type="match status" value="1"/>
</dbReference>
<dbReference type="InterPro" id="IPR016181">
    <property type="entry name" value="Acyl_CoA_acyltransferase"/>
</dbReference>
<dbReference type="PROSITE" id="PS51186">
    <property type="entry name" value="GNAT"/>
    <property type="match status" value="1"/>
</dbReference>
<evidence type="ECO:0000313" key="2">
    <source>
        <dbReference type="EMBL" id="MCU6796403.1"/>
    </source>
</evidence>
<dbReference type="SUPFAM" id="SSF55729">
    <property type="entry name" value="Acyl-CoA N-acyltransferases (Nat)"/>
    <property type="match status" value="1"/>
</dbReference>
<gene>
    <name evidence="2" type="ORF">OB236_30195</name>
</gene>
<organism evidence="2 3">
    <name type="scientific">Paenibacillus baimaensis</name>
    <dbReference type="NCBI Taxonomy" id="2982185"/>
    <lineage>
        <taxon>Bacteria</taxon>
        <taxon>Bacillati</taxon>
        <taxon>Bacillota</taxon>
        <taxon>Bacilli</taxon>
        <taxon>Bacillales</taxon>
        <taxon>Paenibacillaceae</taxon>
        <taxon>Paenibacillus</taxon>
    </lineage>
</organism>
<evidence type="ECO:0000259" key="1">
    <source>
        <dbReference type="PROSITE" id="PS51186"/>
    </source>
</evidence>
<dbReference type="Proteomes" id="UP001652445">
    <property type="component" value="Unassembled WGS sequence"/>
</dbReference>
<dbReference type="Gene3D" id="3.40.630.30">
    <property type="match status" value="1"/>
</dbReference>
<keyword evidence="2" id="KW-0012">Acyltransferase</keyword>
<proteinExistence type="predicted"/>
<dbReference type="InterPro" id="IPR000182">
    <property type="entry name" value="GNAT_dom"/>
</dbReference>
<keyword evidence="2" id="KW-0808">Transferase</keyword>
<reference evidence="2 3" key="1">
    <citation type="submission" date="2022-09" db="EMBL/GenBank/DDBJ databases">
        <authorList>
            <person name="Han X.L."/>
            <person name="Wang Q."/>
            <person name="Lu T."/>
        </authorList>
    </citation>
    <scope>NUCLEOTIDE SEQUENCE [LARGE SCALE GENOMIC DNA]</scope>
    <source>
        <strain evidence="2 3">WQ 127069</strain>
    </source>
</reference>
<evidence type="ECO:0000313" key="3">
    <source>
        <dbReference type="Proteomes" id="UP001652445"/>
    </source>
</evidence>
<sequence length="106" mass="12159">MGIAEITALQVEDLKAVKSLYTSVTRNLRKSGNYQWDWIYGLGSKLLRFAEAYIASHGYTSIRLDVYAENAAALGMYQRGGYSERGNVRYPFRKVPYFCFEKVLNK</sequence>
<dbReference type="CDD" id="cd04301">
    <property type="entry name" value="NAT_SF"/>
    <property type="match status" value="1"/>
</dbReference>
<dbReference type="EMBL" id="JAOQIO010000103">
    <property type="protein sequence ID" value="MCU6796403.1"/>
    <property type="molecule type" value="Genomic_DNA"/>
</dbReference>
<comment type="caution">
    <text evidence="2">The sequence shown here is derived from an EMBL/GenBank/DDBJ whole genome shotgun (WGS) entry which is preliminary data.</text>
</comment>
<feature type="domain" description="N-acetyltransferase" evidence="1">
    <location>
        <begin position="41"/>
        <end position="102"/>
    </location>
</feature>
<accession>A0ABT2UP26</accession>
<dbReference type="EC" id="2.3.1.-" evidence="2"/>